<dbReference type="Proteomes" id="UP000297595">
    <property type="component" value="Unassembled WGS sequence"/>
</dbReference>
<dbReference type="OrthoDB" id="5336357at2759"/>
<evidence type="ECO:0000256" key="1">
    <source>
        <dbReference type="SAM" id="MobiDB-lite"/>
    </source>
</evidence>
<feature type="compositionally biased region" description="Polar residues" evidence="1">
    <location>
        <begin position="16"/>
        <end position="26"/>
    </location>
</feature>
<proteinExistence type="predicted"/>
<gene>
    <name evidence="2" type="ORF">EYR41_009738</name>
</gene>
<dbReference type="AlphaFoldDB" id="A0A7C8KM15"/>
<name>A0A7C8KM15_ORBOL</name>
<accession>A0A7C8KM15</accession>
<dbReference type="EMBL" id="SOZJ01000006">
    <property type="protein sequence ID" value="TGJ65792.1"/>
    <property type="molecule type" value="Genomic_DNA"/>
</dbReference>
<protein>
    <submittedName>
        <fullName evidence="2">Uncharacterized protein</fullName>
    </submittedName>
</protein>
<evidence type="ECO:0000313" key="3">
    <source>
        <dbReference type="Proteomes" id="UP000297595"/>
    </source>
</evidence>
<feature type="region of interest" description="Disordered" evidence="1">
    <location>
        <begin position="1"/>
        <end position="26"/>
    </location>
</feature>
<comment type="caution">
    <text evidence="2">The sequence shown here is derived from an EMBL/GenBank/DDBJ whole genome shotgun (WGS) entry which is preliminary data.</text>
</comment>
<evidence type="ECO:0000313" key="2">
    <source>
        <dbReference type="EMBL" id="TGJ65792.1"/>
    </source>
</evidence>
<organism evidence="2 3">
    <name type="scientific">Orbilia oligospora</name>
    <name type="common">Nematode-trapping fungus</name>
    <name type="synonym">Arthrobotrys oligospora</name>
    <dbReference type="NCBI Taxonomy" id="2813651"/>
    <lineage>
        <taxon>Eukaryota</taxon>
        <taxon>Fungi</taxon>
        <taxon>Dikarya</taxon>
        <taxon>Ascomycota</taxon>
        <taxon>Pezizomycotina</taxon>
        <taxon>Orbiliomycetes</taxon>
        <taxon>Orbiliales</taxon>
        <taxon>Orbiliaceae</taxon>
        <taxon>Orbilia</taxon>
    </lineage>
</organism>
<reference evidence="2 3" key="1">
    <citation type="submission" date="2019-03" db="EMBL/GenBank/DDBJ databases">
        <title>Nematode-trapping fungi genome.</title>
        <authorList>
            <person name="Vidal-Diez De Ulzurrun G."/>
        </authorList>
    </citation>
    <scope>NUCLEOTIDE SEQUENCE [LARGE SCALE GENOMIC DNA]</scope>
    <source>
        <strain evidence="2 3">TWF154</strain>
    </source>
</reference>
<sequence>MVVKRKRSQDDDAMSICSTSSDHSSNNVMMVDQDAITQHHIPLGVNSRTLKRYRDSRPDEKSVHDYTLSKLYSAQRPSDVQQAAPQSAISPAYTPVNQSHQPAQRNITSFFRRDPSHMTTFTGNQSAPQIRTTTLSCADCDSILQTLPHDEEGECFACQGCRKTVCGGCSTGGVEWGMERRCLECTLR</sequence>